<reference evidence="1 2" key="2">
    <citation type="journal article" date="2022" name="Mol. Ecol. Resour.">
        <title>The genomes of chicory, endive, great burdock and yacon provide insights into Asteraceae paleo-polyploidization history and plant inulin production.</title>
        <authorList>
            <person name="Fan W."/>
            <person name="Wang S."/>
            <person name="Wang H."/>
            <person name="Wang A."/>
            <person name="Jiang F."/>
            <person name="Liu H."/>
            <person name="Zhao H."/>
            <person name="Xu D."/>
            <person name="Zhang Y."/>
        </authorList>
    </citation>
    <scope>NUCLEOTIDE SEQUENCE [LARGE SCALE GENOMIC DNA]</scope>
    <source>
        <strain evidence="2">cv. Niubang</strain>
    </source>
</reference>
<sequence length="152" mass="16998">MNVMPETIGALDEDEDEKLVDFSTTEVDAFSSPERPHFVMRDVFESEETDAAEEEEEIEMIDVEEYVHKNSQPHHPSTSKTKLQISDTAELEVIFSSTINDTPPQSPKVQAKEPETTPLSAEENIVVVDEQAPPTEPVPKTSIVIPTISRFT</sequence>
<dbReference type="EMBL" id="CM042048">
    <property type="protein sequence ID" value="KAI3758306.1"/>
    <property type="molecule type" value="Genomic_DNA"/>
</dbReference>
<comment type="caution">
    <text evidence="1">The sequence shown here is derived from an EMBL/GenBank/DDBJ whole genome shotgun (WGS) entry which is preliminary data.</text>
</comment>
<keyword evidence="2" id="KW-1185">Reference proteome</keyword>
<gene>
    <name evidence="1" type="ORF">L6452_05865</name>
</gene>
<organism evidence="1 2">
    <name type="scientific">Arctium lappa</name>
    <name type="common">Greater burdock</name>
    <name type="synonym">Lappa major</name>
    <dbReference type="NCBI Taxonomy" id="4217"/>
    <lineage>
        <taxon>Eukaryota</taxon>
        <taxon>Viridiplantae</taxon>
        <taxon>Streptophyta</taxon>
        <taxon>Embryophyta</taxon>
        <taxon>Tracheophyta</taxon>
        <taxon>Spermatophyta</taxon>
        <taxon>Magnoliopsida</taxon>
        <taxon>eudicotyledons</taxon>
        <taxon>Gunneridae</taxon>
        <taxon>Pentapetalae</taxon>
        <taxon>asterids</taxon>
        <taxon>campanulids</taxon>
        <taxon>Asterales</taxon>
        <taxon>Asteraceae</taxon>
        <taxon>Carduoideae</taxon>
        <taxon>Cardueae</taxon>
        <taxon>Arctiinae</taxon>
        <taxon>Arctium</taxon>
    </lineage>
</organism>
<proteinExistence type="predicted"/>
<accession>A0ACB9EIM3</accession>
<evidence type="ECO:0000313" key="1">
    <source>
        <dbReference type="EMBL" id="KAI3758306.1"/>
    </source>
</evidence>
<name>A0ACB9EIM3_ARCLA</name>
<dbReference type="Proteomes" id="UP001055879">
    <property type="component" value="Linkage Group LG02"/>
</dbReference>
<reference evidence="2" key="1">
    <citation type="journal article" date="2022" name="Mol. Ecol. Resour.">
        <title>The genomes of chicory, endive, great burdock and yacon provide insights into Asteraceae palaeo-polyploidization history and plant inulin production.</title>
        <authorList>
            <person name="Fan W."/>
            <person name="Wang S."/>
            <person name="Wang H."/>
            <person name="Wang A."/>
            <person name="Jiang F."/>
            <person name="Liu H."/>
            <person name="Zhao H."/>
            <person name="Xu D."/>
            <person name="Zhang Y."/>
        </authorList>
    </citation>
    <scope>NUCLEOTIDE SEQUENCE [LARGE SCALE GENOMIC DNA]</scope>
    <source>
        <strain evidence="2">cv. Niubang</strain>
    </source>
</reference>
<protein>
    <submittedName>
        <fullName evidence="1">Uncharacterized protein</fullName>
    </submittedName>
</protein>
<evidence type="ECO:0000313" key="2">
    <source>
        <dbReference type="Proteomes" id="UP001055879"/>
    </source>
</evidence>